<dbReference type="GO" id="GO:0042773">
    <property type="term" value="P:ATP synthesis coupled electron transport"/>
    <property type="evidence" value="ECO:0007669"/>
    <property type="project" value="TreeGrafter"/>
</dbReference>
<evidence type="ECO:0000256" key="2">
    <source>
        <dbReference type="ARBA" id="ARBA00007866"/>
    </source>
</evidence>
<dbReference type="PANTHER" id="PTHR22888:SF18">
    <property type="entry name" value="CYTOCHROME BO(3) UBIQUINOL OXIDASE SUBUNIT 2"/>
    <property type="match status" value="1"/>
</dbReference>
<dbReference type="InterPro" id="IPR010514">
    <property type="entry name" value="COX_ARM"/>
</dbReference>
<keyword evidence="14" id="KW-1185">Reference proteome</keyword>
<feature type="domain" description="Cytochrome oxidase subunit II transmembrane region profile" evidence="12">
    <location>
        <begin position="21"/>
        <end position="118"/>
    </location>
</feature>
<dbReference type="GO" id="GO:0005507">
    <property type="term" value="F:copper ion binding"/>
    <property type="evidence" value="ECO:0007669"/>
    <property type="project" value="InterPro"/>
</dbReference>
<evidence type="ECO:0000256" key="10">
    <source>
        <dbReference type="SAM" id="Phobius"/>
    </source>
</evidence>
<dbReference type="GO" id="GO:0004129">
    <property type="term" value="F:cytochrome-c oxidase activity"/>
    <property type="evidence" value="ECO:0007669"/>
    <property type="project" value="InterPro"/>
</dbReference>
<keyword evidence="9" id="KW-1003">Cell membrane</keyword>
<dbReference type="PIRSF" id="PIRSF000292">
    <property type="entry name" value="Ubi_od_II"/>
    <property type="match status" value="1"/>
</dbReference>
<evidence type="ECO:0000256" key="4">
    <source>
        <dbReference type="ARBA" id="ARBA00022729"/>
    </source>
</evidence>
<dbReference type="FunFam" id="2.60.40.420:FF:000008">
    <property type="entry name" value="Ubiquinol oxidase subunit 2"/>
    <property type="match status" value="1"/>
</dbReference>
<evidence type="ECO:0000313" key="13">
    <source>
        <dbReference type="EMBL" id="CAD6512366.1"/>
    </source>
</evidence>
<dbReference type="PANTHER" id="PTHR22888">
    <property type="entry name" value="CYTOCHROME C OXIDASE, SUBUNIT II"/>
    <property type="match status" value="1"/>
</dbReference>
<comment type="similarity">
    <text evidence="2 9">Belongs to the cytochrome c oxidase subunit 2 family.</text>
</comment>
<accession>A0A8E4F0E7</accession>
<name>A0A8E4F0E7_9ENTR</name>
<dbReference type="PROSITE" id="PS51257">
    <property type="entry name" value="PROKAR_LIPOPROTEIN"/>
    <property type="match status" value="1"/>
</dbReference>
<evidence type="ECO:0000256" key="8">
    <source>
        <dbReference type="ARBA" id="ARBA00025694"/>
    </source>
</evidence>
<sequence>MRLSKFYKIFMLLSLIAASTLLVGCDMAVLNPKGQIGLEQRSLIFFALGLMLLVVIPVIIMTIAFARKFRASNINAKYNPNWSHSNKIEAIVWKIPIIIISILATMTWQTTQELDPYKPLISKVNPINIDVISLDWKWLFVYPDLGIATVNELAFPVNNPVNFHITSNSVMNSFFIPRLGGQIYAMPGMQTKLHLIANEPGKYHGISSSYSGRGFSGMKFIAIATPDNITFNKWVARVKETPNHKLDTMDEFEILARPSEFNPIEYFSSANPHLFINIINKFIRGNKI</sequence>
<keyword evidence="9" id="KW-0249">Electron transport</keyword>
<keyword evidence="9" id="KW-0679">Respiratory chain</keyword>
<dbReference type="Pfam" id="PF00116">
    <property type="entry name" value="COX2"/>
    <property type="match status" value="1"/>
</dbReference>
<dbReference type="InterPro" id="IPR034227">
    <property type="entry name" value="CuRO_UO_II"/>
</dbReference>
<keyword evidence="10" id="KW-0812">Transmembrane</keyword>
<protein>
    <recommendedName>
        <fullName evidence="9">Ubiquinol oxidase subunit 2</fullName>
    </recommendedName>
</protein>
<evidence type="ECO:0000256" key="9">
    <source>
        <dbReference type="PIRNR" id="PIRNR000292"/>
    </source>
</evidence>
<organism evidence="13 14">
    <name type="scientific">Candidatus Profftia tarda</name>
    <dbReference type="NCBI Taxonomy" id="1177216"/>
    <lineage>
        <taxon>Bacteria</taxon>
        <taxon>Pseudomonadati</taxon>
        <taxon>Pseudomonadota</taxon>
        <taxon>Gammaproteobacteria</taxon>
        <taxon>Enterobacterales</taxon>
        <taxon>Enterobacteriaceae</taxon>
        <taxon>Candidatus Profftia</taxon>
    </lineage>
</organism>
<evidence type="ECO:0000256" key="7">
    <source>
        <dbReference type="ARBA" id="ARBA00023139"/>
    </source>
</evidence>
<evidence type="ECO:0000259" key="12">
    <source>
        <dbReference type="PROSITE" id="PS50999"/>
    </source>
</evidence>
<feature type="transmembrane region" description="Helical" evidence="10">
    <location>
        <begin position="43"/>
        <end position="67"/>
    </location>
</feature>
<dbReference type="GO" id="GO:0009486">
    <property type="term" value="F:cytochrome bo3 ubiquinol oxidase activity"/>
    <property type="evidence" value="ECO:0007669"/>
    <property type="project" value="InterPro"/>
</dbReference>
<dbReference type="CDD" id="cd04212">
    <property type="entry name" value="CuRO_UO_II"/>
    <property type="match status" value="1"/>
</dbReference>
<dbReference type="NCBIfam" id="TIGR01433">
    <property type="entry name" value="CyoA"/>
    <property type="match status" value="1"/>
</dbReference>
<evidence type="ECO:0000256" key="1">
    <source>
        <dbReference type="ARBA" id="ARBA00004141"/>
    </source>
</evidence>
<comment type="function">
    <text evidence="8">Cytochrome bo(3) ubiquinol terminal oxidase is the component of the aerobic respiratory chain of E.coli that predominates when cells are grown at high aeration. Has proton pump activity across the membrane in addition to electron transfer, pumping 2 protons/electron.</text>
</comment>
<comment type="subunit">
    <text evidence="3">Heterooctamer of two A chains, two B chains, two C chains and two D chains.</text>
</comment>
<evidence type="ECO:0000256" key="6">
    <source>
        <dbReference type="ARBA" id="ARBA00023136"/>
    </source>
</evidence>
<dbReference type="GO" id="GO:0016020">
    <property type="term" value="C:membrane"/>
    <property type="evidence" value="ECO:0007669"/>
    <property type="project" value="UniProtKB-SubCell"/>
</dbReference>
<gene>
    <name evidence="13" type="primary">cyoA</name>
    <name evidence="13" type="ORF">PROFFT_A_06050</name>
</gene>
<dbReference type="KEGG" id="ptf:PROFFT_A_06050"/>
<dbReference type="InterPro" id="IPR002429">
    <property type="entry name" value="CcO_II-like_C"/>
</dbReference>
<dbReference type="AlphaFoldDB" id="A0A8E4F0E7"/>
<keyword evidence="9" id="KW-0813">Transport</keyword>
<dbReference type="Pfam" id="PF06481">
    <property type="entry name" value="COX_ARM"/>
    <property type="match status" value="1"/>
</dbReference>
<comment type="subcellular location">
    <subcellularLocation>
        <location evidence="9">Cell membrane</location>
    </subcellularLocation>
    <subcellularLocation>
        <location evidence="1">Membrane</location>
        <topology evidence="1">Multi-pass membrane protein</topology>
    </subcellularLocation>
</comment>
<keyword evidence="4" id="KW-0732">Signal</keyword>
<dbReference type="PROSITE" id="PS50857">
    <property type="entry name" value="COX2_CUA"/>
    <property type="match status" value="1"/>
</dbReference>
<keyword evidence="7" id="KW-0449">Lipoprotein</keyword>
<dbReference type="GO" id="GO:0016682">
    <property type="term" value="F:oxidoreductase activity, acting on diphenols and related substances as donors, oxygen as acceptor"/>
    <property type="evidence" value="ECO:0007669"/>
    <property type="project" value="InterPro"/>
</dbReference>
<feature type="transmembrane region" description="Helical" evidence="10">
    <location>
        <begin position="88"/>
        <end position="108"/>
    </location>
</feature>
<dbReference type="InterPro" id="IPR045187">
    <property type="entry name" value="CcO_II"/>
</dbReference>
<evidence type="ECO:0000256" key="3">
    <source>
        <dbReference type="ARBA" id="ARBA00011700"/>
    </source>
</evidence>
<dbReference type="InterPro" id="IPR006333">
    <property type="entry name" value="Cyt_o_ubiquinol_oxidase_su2"/>
</dbReference>
<keyword evidence="6 9" id="KW-0472">Membrane</keyword>
<dbReference type="RefSeq" id="WP_216782363.1">
    <property type="nucleotide sequence ID" value="NZ_LR890047.1"/>
</dbReference>
<evidence type="ECO:0000256" key="5">
    <source>
        <dbReference type="ARBA" id="ARBA00023002"/>
    </source>
</evidence>
<evidence type="ECO:0000259" key="11">
    <source>
        <dbReference type="PROSITE" id="PS50857"/>
    </source>
</evidence>
<keyword evidence="10" id="KW-1133">Transmembrane helix</keyword>
<dbReference type="InterPro" id="IPR011759">
    <property type="entry name" value="Cyt_c_oxidase_su2_TM_dom"/>
</dbReference>
<feature type="domain" description="Cytochrome oxidase subunit II copper A binding" evidence="11">
    <location>
        <begin position="124"/>
        <end position="237"/>
    </location>
</feature>
<proteinExistence type="inferred from homology"/>
<keyword evidence="7" id="KW-0564">Palmitate</keyword>
<reference evidence="13 14" key="1">
    <citation type="submission" date="2020-10" db="EMBL/GenBank/DDBJ databases">
        <authorList>
            <person name="Szabo G."/>
        </authorList>
    </citation>
    <scope>NUCLEOTIDE SEQUENCE [LARGE SCALE GENOMIC DNA]</scope>
    <source>
        <strain evidence="13">PROFFT</strain>
    </source>
</reference>
<dbReference type="EMBL" id="LR890047">
    <property type="protein sequence ID" value="CAD6512366.1"/>
    <property type="molecule type" value="Genomic_DNA"/>
</dbReference>
<dbReference type="Proteomes" id="UP000683585">
    <property type="component" value="Chromosome"/>
</dbReference>
<evidence type="ECO:0000313" key="14">
    <source>
        <dbReference type="Proteomes" id="UP000683585"/>
    </source>
</evidence>
<keyword evidence="5 9" id="KW-0560">Oxidoreductase</keyword>
<dbReference type="PROSITE" id="PS50999">
    <property type="entry name" value="COX2_TM"/>
    <property type="match status" value="1"/>
</dbReference>